<accession>W7Y2U2</accession>
<dbReference type="GO" id="GO:0006352">
    <property type="term" value="P:DNA-templated transcription initiation"/>
    <property type="evidence" value="ECO:0007669"/>
    <property type="project" value="InterPro"/>
</dbReference>
<dbReference type="Pfam" id="PF04542">
    <property type="entry name" value="Sigma70_r2"/>
    <property type="match status" value="1"/>
</dbReference>
<feature type="domain" description="RNA polymerase sigma-70 region 2" evidence="5">
    <location>
        <begin position="23"/>
        <end position="91"/>
    </location>
</feature>
<dbReference type="InterPro" id="IPR007627">
    <property type="entry name" value="RNA_pol_sigma70_r2"/>
</dbReference>
<dbReference type="eggNOG" id="COG1595">
    <property type="taxonomic scope" value="Bacteria"/>
</dbReference>
<dbReference type="InterPro" id="IPR036388">
    <property type="entry name" value="WH-like_DNA-bd_sf"/>
</dbReference>
<dbReference type="PANTHER" id="PTHR43133:SF51">
    <property type="entry name" value="RNA POLYMERASE SIGMA FACTOR"/>
    <property type="match status" value="1"/>
</dbReference>
<dbReference type="SUPFAM" id="SSF88659">
    <property type="entry name" value="Sigma3 and sigma4 domains of RNA polymerase sigma factors"/>
    <property type="match status" value="1"/>
</dbReference>
<organism evidence="7 8">
    <name type="scientific">Saccharicrinis fermentans DSM 9555 = JCM 21142</name>
    <dbReference type="NCBI Taxonomy" id="869213"/>
    <lineage>
        <taxon>Bacteria</taxon>
        <taxon>Pseudomonadati</taxon>
        <taxon>Bacteroidota</taxon>
        <taxon>Bacteroidia</taxon>
        <taxon>Marinilabiliales</taxon>
        <taxon>Marinilabiliaceae</taxon>
        <taxon>Saccharicrinis</taxon>
    </lineage>
</organism>
<dbReference type="GO" id="GO:0016987">
    <property type="term" value="F:sigma factor activity"/>
    <property type="evidence" value="ECO:0007669"/>
    <property type="project" value="UniProtKB-KW"/>
</dbReference>
<dbReference type="Proteomes" id="UP000019402">
    <property type="component" value="Unassembled WGS sequence"/>
</dbReference>
<name>W7Y2U2_9BACT</name>
<evidence type="ECO:0000256" key="4">
    <source>
        <dbReference type="ARBA" id="ARBA00023163"/>
    </source>
</evidence>
<dbReference type="InterPro" id="IPR013324">
    <property type="entry name" value="RNA_pol_sigma_r3/r4-like"/>
</dbReference>
<dbReference type="EMBL" id="BAMD01000008">
    <property type="protein sequence ID" value="GAF02307.1"/>
    <property type="molecule type" value="Genomic_DNA"/>
</dbReference>
<protein>
    <submittedName>
        <fullName evidence="7">Sigma-24</fullName>
    </submittedName>
</protein>
<proteinExistence type="inferred from homology"/>
<dbReference type="InterPro" id="IPR013325">
    <property type="entry name" value="RNA_pol_sigma_r2"/>
</dbReference>
<dbReference type="Gene3D" id="1.10.1740.10">
    <property type="match status" value="1"/>
</dbReference>
<gene>
    <name evidence="7" type="ORF">JCM21142_3941</name>
</gene>
<dbReference type="RefSeq" id="WP_044212286.1">
    <property type="nucleotide sequence ID" value="NZ_BAMD01000008.1"/>
</dbReference>
<feature type="domain" description="RNA polymerase sigma factor 70 region 4 type 2" evidence="6">
    <location>
        <begin position="129"/>
        <end position="180"/>
    </location>
</feature>
<keyword evidence="4" id="KW-0804">Transcription</keyword>
<keyword evidence="8" id="KW-1185">Reference proteome</keyword>
<keyword evidence="3" id="KW-0731">Sigma factor</keyword>
<dbReference type="InterPro" id="IPR014284">
    <property type="entry name" value="RNA_pol_sigma-70_dom"/>
</dbReference>
<dbReference type="InterPro" id="IPR013249">
    <property type="entry name" value="RNA_pol_sigma70_r4_t2"/>
</dbReference>
<comment type="caution">
    <text evidence="7">The sequence shown here is derived from an EMBL/GenBank/DDBJ whole genome shotgun (WGS) entry which is preliminary data.</text>
</comment>
<evidence type="ECO:0000259" key="6">
    <source>
        <dbReference type="Pfam" id="PF08281"/>
    </source>
</evidence>
<sequence length="192" mass="22459">MVQSDKELVNQILEGDIQSFETLVNEFKERVMNICYSYTNDLSDAEDISQEVFVEIFKSLRKFKGESSLSTWVFRIASNKSLDHIRKQKRTKRGAGLTSYINDFKNNDWSVDHMNHPDEEMMQNQRKELLYKGLSKLSGRQKEAFVLTQIEGMNQQMVSKMMNTSVKSVESLVMRARKKLKAILEKQIKEYL</sequence>
<evidence type="ECO:0000256" key="2">
    <source>
        <dbReference type="ARBA" id="ARBA00023015"/>
    </source>
</evidence>
<reference evidence="7 8" key="1">
    <citation type="journal article" date="2014" name="Genome Announc.">
        <title>Draft Genome Sequence of Cytophaga fermentans JCM 21142T, a Facultative Anaerobe Isolated from Marine Mud.</title>
        <authorList>
            <person name="Starns D."/>
            <person name="Oshima K."/>
            <person name="Suda W."/>
            <person name="Iino T."/>
            <person name="Yuki M."/>
            <person name="Inoue J."/>
            <person name="Kitamura K."/>
            <person name="Iida T."/>
            <person name="Darby A."/>
            <person name="Hattori M."/>
            <person name="Ohkuma M."/>
        </authorList>
    </citation>
    <scope>NUCLEOTIDE SEQUENCE [LARGE SCALE GENOMIC DNA]</scope>
    <source>
        <strain evidence="7 8">JCM 21142</strain>
    </source>
</reference>
<dbReference type="OrthoDB" id="1027298at2"/>
<evidence type="ECO:0000256" key="1">
    <source>
        <dbReference type="ARBA" id="ARBA00010641"/>
    </source>
</evidence>
<dbReference type="NCBIfam" id="TIGR02937">
    <property type="entry name" value="sigma70-ECF"/>
    <property type="match status" value="1"/>
</dbReference>
<keyword evidence="2" id="KW-0805">Transcription regulation</keyword>
<dbReference type="Pfam" id="PF08281">
    <property type="entry name" value="Sigma70_r4_2"/>
    <property type="match status" value="1"/>
</dbReference>
<dbReference type="PANTHER" id="PTHR43133">
    <property type="entry name" value="RNA POLYMERASE ECF-TYPE SIGMA FACTO"/>
    <property type="match status" value="1"/>
</dbReference>
<comment type="similarity">
    <text evidence="1">Belongs to the sigma-70 factor family. ECF subfamily.</text>
</comment>
<dbReference type="SUPFAM" id="SSF88946">
    <property type="entry name" value="Sigma2 domain of RNA polymerase sigma factors"/>
    <property type="match status" value="1"/>
</dbReference>
<dbReference type="Gene3D" id="1.10.10.10">
    <property type="entry name" value="Winged helix-like DNA-binding domain superfamily/Winged helix DNA-binding domain"/>
    <property type="match status" value="1"/>
</dbReference>
<dbReference type="STRING" id="869213.GCA_000517085_01186"/>
<dbReference type="AlphaFoldDB" id="W7Y2U2"/>
<evidence type="ECO:0000313" key="8">
    <source>
        <dbReference type="Proteomes" id="UP000019402"/>
    </source>
</evidence>
<dbReference type="CDD" id="cd06171">
    <property type="entry name" value="Sigma70_r4"/>
    <property type="match status" value="1"/>
</dbReference>
<evidence type="ECO:0000256" key="3">
    <source>
        <dbReference type="ARBA" id="ARBA00023082"/>
    </source>
</evidence>
<dbReference type="GO" id="GO:0003677">
    <property type="term" value="F:DNA binding"/>
    <property type="evidence" value="ECO:0007669"/>
    <property type="project" value="InterPro"/>
</dbReference>
<dbReference type="InterPro" id="IPR039425">
    <property type="entry name" value="RNA_pol_sigma-70-like"/>
</dbReference>
<evidence type="ECO:0000313" key="7">
    <source>
        <dbReference type="EMBL" id="GAF02307.1"/>
    </source>
</evidence>
<evidence type="ECO:0000259" key="5">
    <source>
        <dbReference type="Pfam" id="PF04542"/>
    </source>
</evidence>